<dbReference type="Proteomes" id="UP000663844">
    <property type="component" value="Unassembled WGS sequence"/>
</dbReference>
<accession>A0A820Q9E3</accession>
<evidence type="ECO:0000313" key="1">
    <source>
        <dbReference type="EMBL" id="CAF4415276.1"/>
    </source>
</evidence>
<sequence length="145" mass="16532">NRDRVTIFWSTIRHQFYSILANANDKSFFIERTCIGLLRIAARLLRREELASEVLNSLRILLLMKSHVLHALSSEIAYGLHELLRTNAANIHKSDDWFILFSLIEVVGAAAHPSPIFQSTTTQNLQTNKPIYHSQSTINVESDSE</sequence>
<organism evidence="1 2">
    <name type="scientific">Adineta steineri</name>
    <dbReference type="NCBI Taxonomy" id="433720"/>
    <lineage>
        <taxon>Eukaryota</taxon>
        <taxon>Metazoa</taxon>
        <taxon>Spiralia</taxon>
        <taxon>Gnathifera</taxon>
        <taxon>Rotifera</taxon>
        <taxon>Eurotatoria</taxon>
        <taxon>Bdelloidea</taxon>
        <taxon>Adinetida</taxon>
        <taxon>Adinetidae</taxon>
        <taxon>Adineta</taxon>
    </lineage>
</organism>
<comment type="caution">
    <text evidence="1">The sequence shown here is derived from an EMBL/GenBank/DDBJ whole genome shotgun (WGS) entry which is preliminary data.</text>
</comment>
<gene>
    <name evidence="1" type="ORF">OXD698_LOCUS52292</name>
</gene>
<feature type="non-terminal residue" evidence="1">
    <location>
        <position position="1"/>
    </location>
</feature>
<feature type="non-terminal residue" evidence="1">
    <location>
        <position position="145"/>
    </location>
</feature>
<dbReference type="AlphaFoldDB" id="A0A820Q9E3"/>
<proteinExistence type="predicted"/>
<name>A0A820Q9E3_9BILA</name>
<protein>
    <submittedName>
        <fullName evidence="1">Uncharacterized protein</fullName>
    </submittedName>
</protein>
<dbReference type="EMBL" id="CAJOAZ010028159">
    <property type="protein sequence ID" value="CAF4415276.1"/>
    <property type="molecule type" value="Genomic_DNA"/>
</dbReference>
<evidence type="ECO:0000313" key="2">
    <source>
        <dbReference type="Proteomes" id="UP000663844"/>
    </source>
</evidence>
<reference evidence="1" key="1">
    <citation type="submission" date="2021-02" db="EMBL/GenBank/DDBJ databases">
        <authorList>
            <person name="Nowell W R."/>
        </authorList>
    </citation>
    <scope>NUCLEOTIDE SEQUENCE</scope>
</reference>